<dbReference type="Proteomes" id="UP000077275">
    <property type="component" value="Unassembled WGS sequence"/>
</dbReference>
<evidence type="ECO:0008006" key="4">
    <source>
        <dbReference type="Google" id="ProtNLM"/>
    </source>
</evidence>
<evidence type="ECO:0000313" key="2">
    <source>
        <dbReference type="EMBL" id="KZX14721.1"/>
    </source>
</evidence>
<keyword evidence="1" id="KW-0812">Transmembrane</keyword>
<gene>
    <name evidence="2" type="ORF">MBCUT_19630</name>
</gene>
<sequence>MNTKIKVIIAVILSSIISLLWIIGLIIADINLFIIAIILLLITIPFAYKNFDELKEFFRTRKGEVVEDEREEYIQEQAGYMAFGLSIALNIYIAVAIITLRNLYPQYSPIAYVLIIITLISFIIFTIGKYYYKNKY</sequence>
<evidence type="ECO:0000313" key="3">
    <source>
        <dbReference type="Proteomes" id="UP000077275"/>
    </source>
</evidence>
<reference evidence="2 3" key="1">
    <citation type="submission" date="2016-04" db="EMBL/GenBank/DDBJ databases">
        <title>Genome sequence of Methanobrevibacter cuticularis DSM 11139.</title>
        <authorList>
            <person name="Poehlein A."/>
            <person name="Seedorf H."/>
            <person name="Daniel R."/>
        </authorList>
    </citation>
    <scope>NUCLEOTIDE SEQUENCE [LARGE SCALE GENOMIC DNA]</scope>
    <source>
        <strain evidence="2 3">DSM 11139</strain>
    </source>
</reference>
<proteinExistence type="predicted"/>
<protein>
    <recommendedName>
        <fullName evidence="4">DUF2178 domain-containing protein</fullName>
    </recommendedName>
</protein>
<dbReference type="EMBL" id="LWMW01000150">
    <property type="protein sequence ID" value="KZX14721.1"/>
    <property type="molecule type" value="Genomic_DNA"/>
</dbReference>
<keyword evidence="1" id="KW-0472">Membrane</keyword>
<dbReference type="PATRIC" id="fig|47311.3.peg.2139"/>
<feature type="transmembrane region" description="Helical" evidence="1">
    <location>
        <begin position="110"/>
        <end position="132"/>
    </location>
</feature>
<feature type="transmembrane region" description="Helical" evidence="1">
    <location>
        <begin position="7"/>
        <end position="27"/>
    </location>
</feature>
<accession>A0A166CPA5</accession>
<feature type="transmembrane region" description="Helical" evidence="1">
    <location>
        <begin position="33"/>
        <end position="51"/>
    </location>
</feature>
<dbReference type="InterPro" id="IPR019235">
    <property type="entry name" value="DUF2178_TM"/>
</dbReference>
<evidence type="ECO:0000256" key="1">
    <source>
        <dbReference type="SAM" id="Phobius"/>
    </source>
</evidence>
<dbReference type="RefSeq" id="WP_067260507.1">
    <property type="nucleotide sequence ID" value="NZ_LWMW01000150.1"/>
</dbReference>
<organism evidence="2 3">
    <name type="scientific">Methanobrevibacter cuticularis</name>
    <dbReference type="NCBI Taxonomy" id="47311"/>
    <lineage>
        <taxon>Archaea</taxon>
        <taxon>Methanobacteriati</taxon>
        <taxon>Methanobacteriota</taxon>
        <taxon>Methanomada group</taxon>
        <taxon>Methanobacteria</taxon>
        <taxon>Methanobacteriales</taxon>
        <taxon>Methanobacteriaceae</taxon>
        <taxon>Methanobrevibacter</taxon>
    </lineage>
</organism>
<name>A0A166CPA5_9EURY</name>
<keyword evidence="1" id="KW-1133">Transmembrane helix</keyword>
<comment type="caution">
    <text evidence="2">The sequence shown here is derived from an EMBL/GenBank/DDBJ whole genome shotgun (WGS) entry which is preliminary data.</text>
</comment>
<dbReference type="AlphaFoldDB" id="A0A166CPA5"/>
<feature type="transmembrane region" description="Helical" evidence="1">
    <location>
        <begin position="80"/>
        <end position="104"/>
    </location>
</feature>
<dbReference type="OrthoDB" id="70484at2157"/>
<dbReference type="Pfam" id="PF09946">
    <property type="entry name" value="DUF2178"/>
    <property type="match status" value="1"/>
</dbReference>
<keyword evidence="3" id="KW-1185">Reference proteome</keyword>